<dbReference type="OrthoDB" id="1188001at2"/>
<organism evidence="1 2">
    <name type="scientific">Paraburkholderia bryophila</name>
    <dbReference type="NCBI Taxonomy" id="420952"/>
    <lineage>
        <taxon>Bacteria</taxon>
        <taxon>Pseudomonadati</taxon>
        <taxon>Pseudomonadota</taxon>
        <taxon>Betaproteobacteria</taxon>
        <taxon>Burkholderiales</taxon>
        <taxon>Burkholderiaceae</taxon>
        <taxon>Paraburkholderia</taxon>
    </lineage>
</organism>
<comment type="caution">
    <text evidence="1">The sequence shown here is derived from an EMBL/GenBank/DDBJ whole genome shotgun (WGS) entry which is preliminary data.</text>
</comment>
<name>A0A329BZ94_9BURK</name>
<dbReference type="Pfam" id="PF13350">
    <property type="entry name" value="Y_phosphatase3"/>
    <property type="match status" value="1"/>
</dbReference>
<dbReference type="InterPro" id="IPR026893">
    <property type="entry name" value="Tyr/Ser_Pase_IphP-type"/>
</dbReference>
<dbReference type="RefSeq" id="WP_111932970.1">
    <property type="nucleotide sequence ID" value="NZ_CADFFP010000016.1"/>
</dbReference>
<proteinExistence type="predicted"/>
<dbReference type="EMBL" id="QLTK01000013">
    <property type="protein sequence ID" value="RAS27137.1"/>
    <property type="molecule type" value="Genomic_DNA"/>
</dbReference>
<evidence type="ECO:0000313" key="2">
    <source>
        <dbReference type="Proteomes" id="UP000248918"/>
    </source>
</evidence>
<sequence>MPATAKICSPLRRFASTSLSRANGAGPRTVSDVDCASRRTFLKGSASVLLMSGLSASLLSACGGGNLDADQPPTPRLTSVANFRDLAGAAAGYPTVDGKQMRRGAFYRANVLTLSSADAATIDKLGIATVYDLRTPGEIARTADILPGGAIVQTFNVLGTNDFVAPAFDSAGAATAFMEAQARAYVTGPAQRASFGALLTHLADGAGAQLFHSSAGKDRTGWVAALLLSIANVPLDVITQDYLLSNVYLAPSIQTQIETLRAQDGDAVATVETPFLNVQESYLQAGFDQVQANYGTMTNYLTQGLGLAQSTIDRLHSRLIT</sequence>
<dbReference type="GO" id="GO:0004721">
    <property type="term" value="F:phosphoprotein phosphatase activity"/>
    <property type="evidence" value="ECO:0007669"/>
    <property type="project" value="InterPro"/>
</dbReference>
<dbReference type="InterPro" id="IPR029021">
    <property type="entry name" value="Prot-tyrosine_phosphatase-like"/>
</dbReference>
<dbReference type="SUPFAM" id="SSF52799">
    <property type="entry name" value="(Phosphotyrosine protein) phosphatases II"/>
    <property type="match status" value="1"/>
</dbReference>
<gene>
    <name evidence="1" type="ORF">BX591_11378</name>
</gene>
<dbReference type="Proteomes" id="UP000248918">
    <property type="component" value="Unassembled WGS sequence"/>
</dbReference>
<accession>A0A329BZ94</accession>
<reference evidence="1 2" key="1">
    <citation type="submission" date="2018-06" db="EMBL/GenBank/DDBJ databases">
        <title>Genomic Encyclopedia of Type Strains, Phase III (KMG-III): the genomes of soil and plant-associated and newly described type strains.</title>
        <authorList>
            <person name="Whitman W."/>
        </authorList>
    </citation>
    <scope>NUCLEOTIDE SEQUENCE [LARGE SCALE GENOMIC DNA]</scope>
    <source>
        <strain evidence="1 2">LMG 23644</strain>
    </source>
</reference>
<dbReference type="Gene3D" id="3.90.190.10">
    <property type="entry name" value="Protein tyrosine phosphatase superfamily"/>
    <property type="match status" value="1"/>
</dbReference>
<dbReference type="AlphaFoldDB" id="A0A329BZ94"/>
<evidence type="ECO:0000313" key="1">
    <source>
        <dbReference type="EMBL" id="RAS27137.1"/>
    </source>
</evidence>
<protein>
    <submittedName>
        <fullName evidence="1">Protein-tyrosine phosphatase</fullName>
    </submittedName>
</protein>